<dbReference type="GO" id="GO:0003677">
    <property type="term" value="F:DNA binding"/>
    <property type="evidence" value="ECO:0007669"/>
    <property type="project" value="UniProtKB-KW"/>
</dbReference>
<dbReference type="Pfam" id="PF09121">
    <property type="entry name" value="Tower"/>
    <property type="match status" value="1"/>
</dbReference>
<feature type="region of interest" description="Disordered" evidence="6">
    <location>
        <begin position="1522"/>
        <end position="1580"/>
    </location>
</feature>
<feature type="compositionally biased region" description="Polar residues" evidence="6">
    <location>
        <begin position="3871"/>
        <end position="3880"/>
    </location>
</feature>
<feature type="compositionally biased region" description="Basic and acidic residues" evidence="6">
    <location>
        <begin position="1566"/>
        <end position="1580"/>
    </location>
</feature>
<dbReference type="Pfam" id="PF00634">
    <property type="entry name" value="BRCA2"/>
    <property type="match status" value="15"/>
</dbReference>
<feature type="region of interest" description="Disordered" evidence="6">
    <location>
        <begin position="374"/>
        <end position="409"/>
    </location>
</feature>
<feature type="region of interest" description="Disordered" evidence="6">
    <location>
        <begin position="2192"/>
        <end position="2226"/>
    </location>
</feature>
<evidence type="ECO:0000256" key="5">
    <source>
        <dbReference type="ARBA" id="ARBA00023204"/>
    </source>
</evidence>
<dbReference type="InterPro" id="IPR015525">
    <property type="entry name" value="BRCA2"/>
</dbReference>
<feature type="compositionally biased region" description="Basic and acidic residues" evidence="6">
    <location>
        <begin position="1132"/>
        <end position="1154"/>
    </location>
</feature>
<evidence type="ECO:0000256" key="3">
    <source>
        <dbReference type="ARBA" id="ARBA00023125"/>
    </source>
</evidence>
<dbReference type="SUPFAM" id="SSF50249">
    <property type="entry name" value="Nucleic acid-binding proteins"/>
    <property type="match status" value="3"/>
</dbReference>
<feature type="region of interest" description="Disordered" evidence="6">
    <location>
        <begin position="147"/>
        <end position="179"/>
    </location>
</feature>
<evidence type="ECO:0000256" key="4">
    <source>
        <dbReference type="ARBA" id="ARBA00023172"/>
    </source>
</evidence>
<organism evidence="8">
    <name type="scientific">Strongylocentrotus purpuratus</name>
    <name type="common">Purple sea urchin</name>
    <dbReference type="NCBI Taxonomy" id="7668"/>
    <lineage>
        <taxon>Eukaryota</taxon>
        <taxon>Metazoa</taxon>
        <taxon>Echinodermata</taxon>
        <taxon>Eleutherozoa</taxon>
        <taxon>Echinozoa</taxon>
        <taxon>Echinoidea</taxon>
        <taxon>Euechinoidea</taxon>
        <taxon>Echinacea</taxon>
        <taxon>Camarodonta</taxon>
        <taxon>Echinidea</taxon>
        <taxon>Strongylocentrotidae</taxon>
        <taxon>Strongylocentrotus</taxon>
    </lineage>
</organism>
<feature type="region of interest" description="Disordered" evidence="6">
    <location>
        <begin position="3531"/>
        <end position="3714"/>
    </location>
</feature>
<evidence type="ECO:0000256" key="2">
    <source>
        <dbReference type="ARBA" id="ARBA00022763"/>
    </source>
</evidence>
<dbReference type="InterPro" id="IPR015252">
    <property type="entry name" value="BRCA2_hlx"/>
</dbReference>
<dbReference type="PANTHER" id="PTHR11289">
    <property type="entry name" value="BREAST CANCER TYPE 2 SUSCEPTIBILITY PROTEIN BRCA2"/>
    <property type="match status" value="1"/>
</dbReference>
<keyword evidence="3" id="KW-0238">DNA-binding</keyword>
<feature type="compositionally biased region" description="Basic and acidic residues" evidence="6">
    <location>
        <begin position="3607"/>
        <end position="3636"/>
    </location>
</feature>
<dbReference type="SUPFAM" id="SSF81872">
    <property type="entry name" value="BRCA2 helical domain"/>
    <property type="match status" value="1"/>
</dbReference>
<dbReference type="InterPro" id="IPR015205">
    <property type="entry name" value="Tower_dom"/>
</dbReference>
<feature type="region of interest" description="Disordered" evidence="6">
    <location>
        <begin position="860"/>
        <end position="896"/>
    </location>
</feature>
<dbReference type="Pfam" id="PF21318">
    <property type="entry name" value="BRCA2DBD_OB2"/>
    <property type="match status" value="1"/>
</dbReference>
<keyword evidence="2" id="KW-0227">DNA damage</keyword>
<feature type="region of interest" description="Disordered" evidence="6">
    <location>
        <begin position="2470"/>
        <end position="2655"/>
    </location>
</feature>
<feature type="compositionally biased region" description="Basic and acidic residues" evidence="6">
    <location>
        <begin position="2495"/>
        <end position="2522"/>
    </location>
</feature>
<feature type="region of interest" description="Disordered" evidence="6">
    <location>
        <begin position="236"/>
        <end position="272"/>
    </location>
</feature>
<feature type="region of interest" description="Disordered" evidence="6">
    <location>
        <begin position="3849"/>
        <end position="3978"/>
    </location>
</feature>
<feature type="region of interest" description="Disordered" evidence="6">
    <location>
        <begin position="1479"/>
        <end position="1509"/>
    </location>
</feature>
<dbReference type="CDD" id="cd04493">
    <property type="entry name" value="BRCA2DBD_OB1"/>
    <property type="match status" value="1"/>
</dbReference>
<feature type="compositionally biased region" description="Polar residues" evidence="6">
    <location>
        <begin position="572"/>
        <end position="588"/>
    </location>
</feature>
<protein>
    <submittedName>
        <fullName evidence="8">BRCA2</fullName>
    </submittedName>
</protein>
<feature type="compositionally biased region" description="Polar residues" evidence="6">
    <location>
        <begin position="2550"/>
        <end position="2560"/>
    </location>
</feature>
<feature type="compositionally biased region" description="Basic and acidic residues" evidence="6">
    <location>
        <begin position="2019"/>
        <end position="2032"/>
    </location>
</feature>
<feature type="compositionally biased region" description="Polar residues" evidence="6">
    <location>
        <begin position="388"/>
        <end position="408"/>
    </location>
</feature>
<feature type="region of interest" description="Disordered" evidence="6">
    <location>
        <begin position="3774"/>
        <end position="3794"/>
    </location>
</feature>
<feature type="region of interest" description="Disordered" evidence="6">
    <location>
        <begin position="1414"/>
        <end position="1445"/>
    </location>
</feature>
<feature type="region of interest" description="Disordered" evidence="6">
    <location>
        <begin position="2416"/>
        <end position="2454"/>
    </location>
</feature>
<feature type="region of interest" description="Disordered" evidence="6">
    <location>
        <begin position="3059"/>
        <end position="3087"/>
    </location>
</feature>
<feature type="compositionally biased region" description="Basic and acidic residues" evidence="6">
    <location>
        <begin position="1487"/>
        <end position="1497"/>
    </location>
</feature>
<dbReference type="GO" id="GO:0000724">
    <property type="term" value="P:double-strand break repair via homologous recombination"/>
    <property type="evidence" value="ECO:0007669"/>
    <property type="project" value="InterPro"/>
</dbReference>
<dbReference type="InterPro" id="IPR048262">
    <property type="entry name" value="BRCA2_OB_2_dom"/>
</dbReference>
<dbReference type="InterPro" id="IPR015188">
    <property type="entry name" value="BRCA2_OB_3"/>
</dbReference>
<dbReference type="EMBL" id="EF523433">
    <property type="protein sequence ID" value="ABP57025.2"/>
    <property type="molecule type" value="mRNA"/>
</dbReference>
<feature type="region of interest" description="Disordered" evidence="6">
    <location>
        <begin position="3391"/>
        <end position="3508"/>
    </location>
</feature>
<feature type="compositionally biased region" description="Polar residues" evidence="6">
    <location>
        <begin position="3476"/>
        <end position="3506"/>
    </location>
</feature>
<keyword evidence="4" id="KW-0233">DNA recombination</keyword>
<feature type="compositionally biased region" description="Polar residues" evidence="6">
    <location>
        <begin position="3429"/>
        <end position="3446"/>
    </location>
</feature>
<dbReference type="PIRSF" id="PIRSF002397">
    <property type="entry name" value="BRCA2"/>
    <property type="match status" value="1"/>
</dbReference>
<dbReference type="PANTHER" id="PTHR11289:SF0">
    <property type="entry name" value="BREAST CANCER TYPE 2 SUSCEPTIBILITY PROTEIN"/>
    <property type="match status" value="1"/>
</dbReference>
<dbReference type="Gene3D" id="6.10.70.10">
    <property type="match status" value="1"/>
</dbReference>
<feature type="compositionally biased region" description="Low complexity" evidence="6">
    <location>
        <begin position="860"/>
        <end position="886"/>
    </location>
</feature>
<feature type="compositionally biased region" description="Polar residues" evidence="6">
    <location>
        <begin position="255"/>
        <end position="266"/>
    </location>
</feature>
<dbReference type="InterPro" id="IPR012340">
    <property type="entry name" value="NA-bd_OB-fold"/>
</dbReference>
<feature type="compositionally biased region" description="Basic and acidic residues" evidence="6">
    <location>
        <begin position="1526"/>
        <end position="1542"/>
    </location>
</feature>
<feature type="region of interest" description="Disordered" evidence="6">
    <location>
        <begin position="1993"/>
        <end position="2055"/>
    </location>
</feature>
<sequence>METTPTSTQARYVSQGCQKHTKLRHRPLQFVYDFKSGQHSVHSNTSLTSLFEESSLCSSLGEVDTSWFDSERWTSNDETKWKKEDILKTPQASQRENKACSTPGLFTPDGLSPVARRGHKDYPDCHPLPDDESASSFLRPKRFRKVPSSIHTTPNSQIITSHQPTSGPTAETIEEEEEEDKGEVAQSADIQFSPYPTWNPTFHKDTPVFMKQLFKTPSTLFGAGDKRACSTPLQRLSTPQRLSRSLGAEPEESDLSWTSSLATPPMSSKGCKTVTSSTKKVIEDDSWQTHDVAKVLFQDGGSVAEMDSCDEGDEGLTQPLQVIKLPSITDESQEEEFTIETEDGGESDKSIADGSKAIAALGNEQCSRFDVVGGATSPDNLKNDQDGTRTVMNNSLVPPTTSVQSSMTYHGKPHLAKDEEHESVGEYAVPDQYVDEKASVREKVEDMDNAAELKSRTIANGECTDTNVTSKLAHGSHSMKNHLHVPIQPTMSSQQSSIIGSSQTLFNSQESIKNEKSAIEETLAFLLATPPSRREKLLNRLGTSSSGIGETTSFEKAACDAAGSTLDGRSDSPVTSNSVPKKSTSDDTLMSPPVGILWKRSIPGHLSGGPERNSLESECSVDAKTNGQVGETPNRPAPDVDMLSPISPNFAEALCRVTDIASREQPSSNKSTLTVQKCLEVERNLVGDFDSPDPDTAVSHIKVVDQSTSEDHTDIVVKQSLHPTEITGENAIAGHLSAPITSSLPSSAKNKLPKHLSKQEPSPVVPPSRSLAVSNLNTQTTAKGRFKYTAAVPRKDGASTSKTPSWLSRAIYVEEDEEEDKTADAVQADTIKDESSKKPWIMKRPCRTATTFKTFSTFCKTAPNPPSSTQSQTGPRTSTTPTSSRSIVQSAPPHNKTLVRIREIPHSWPSPKRLRLDEEREECPIGNDLKSLSPAVDEHDGEITKSTPLESDVKSHHVQDVVSLHVEEGVEDQKDLGDFHDKVNSEDLVPSSEGDLHQMAPNVGFSSASGKAIFVSPEALKKAERLLEDVDREKPPEEFQLNLSAGDHQCGFQSASGKSIAVSDAALSKAKKIIAEVDSHVEEIDDSSEKQPRSLGFTSARGSVINISAAAMAKARKIMNDINQDEESNPTLHEKREGQTYAKHPVDGGGDGRRIHNEEVVDKVSLPGHASLKGKADGRQRHKGFRPFKAPCLVANIQRPCNLPSPTSISSMNQNTAIDVITESERGESLEMYKDSVPDDLQTPFKQGNAVVPEIQSTTLQVEQKIETSESSIILEQTQDKQENTDSMNGQLVDNGELEISEDECLSASQAAREIKAAEEMELVYNFMQEEDTGFSQLDVSSIVAAGRTEKGAAQILKCADKHKNPIQKEQGHASNCYEHLEMSHHAIEPAPTQDFPNEHIGHFIVPVDQQQRDAPFGTIGKPTNRNEESPASNLHKESQHGVAFVQSHSLSRSCESVQNLHSPKCARKEIQDIYYLKPTEEDDAHETDATNRDATNREAPVADLSMNTVRQLMDDNSILMEEPDRDGTLSRKHEVQKEKISQVDSHTAYQGNADSTITFKTAQGQKDEPGARMDDNNIEEHDPVGFKTAGGKKIQVSESALQKATLLLSDCNSDVETMKESSLEISDELLNQLIPTSSAHDICISDATTLAENVELCKSEDQNAKASECIPPGDVLQREGMITHINSGCPVIRNDSTSVDEHPPSTLSSSLPALCQVGFQTAGGKDIKISELALQKAKLVIGENDENPVDHSFDSGSDAHFSASRQDSVSVGFQTARGNKVHVSRSALRRAKQILESDIEDIRECSPRVSPMLHPNTSDSDTSQNATCKMDNNHKTVQSEQVPQKCSSVTSTGLFPKTVGFQTASGNSVTVSEDSLSRARQLFAECDAVSGTSSNTESGLKAARSPKALGFQTASGSKINISDDALQKARRLISHEMKSFEEEEAAIGNATKGSISNPIPTIVGFKTASENCVEISEESLLKARQFMASDTDLGDRRDTAHPDNLVSGATDMNSEIPFPKERQGRSSHEDSSDNSSAQRGSVGTKNSAPGQIGFQTARGGAISVSDESLKKAKQLLEDDAQDGNVQKKREMKQTGVVSSPPMTGFQTGSGKCIHISNSAILKAKQLLSNDFDEYEDLPDVKTSSAPSHKHPGPVELEIGFQTGGGRRIQVLQSSLLQARHVICDEKDANQNVLKSESSGQRKKDNSEPVDMDSDESHETDALPDQNIVQGFQTGHGKKVHVSEASIQRAKQFLADENDGSPDQSVVLGFQTGRGKKVQVSAASLQEARHFLTDETAPLQDQNIAVGFQTGHGKKVQISEASLLKAKQFLAHENDPSPDQSVAIGFQTGHGKKVQISEASLQKAKQFLADDTDALPVKNIAVGFQTGHGKKVQISEASLQIAKQFLAHEKDAGTDALSKNSAVPGEANENPLSGEPSKMSGFMTGEGRKVQVSEASLQQARNSLGSQAIRNDIGGELSNGTLPHGVQQPTLTSRADGDHLTHQRKDSKEEFHQQERIRESSRGDGSLATPSNLPAPGGLAKKSMVDTRNRQSNQQRNKGTGSRGTGQKPYKPPRRVDDKGSTSAAGLIPRCSNPTVVLNDRTKQCKARQSSPPTSLSTSSHCVSDGSLHRAGPSVKSCPDQDATNQSQSQLEATPTIAEGGCSFVARWAEARRAQQQRIDAKRKKVIKPELGSLWRSRKEQDRISLGEFVNHQYPCSMSDSELFGHGILSSTLSVRPSNAEGYEFAGEDHFSPSCLESDRGIPLDDGGRLVLSPNGLAGKKEFYSALLDTPGVDPKLLKEEWVFNHYKWIIWKAAAMEVAYPLQLGGRFLTPNWVLLQLKYRYDREIDHSQRPALRKILERDDAASRRMVLCVAAIGNTGSSAGHDGKGAEQRKSLQAVSHPTLELTDGWYSIPAAIDPPLANHVRSGRIVCGTKLCISGAELVGAQDACSPLEIPEGLKLKITANSTRRARYDARLGLQADPRPFPLPMTSLHPEGGTIGCLDVLILRTYPMQFMEKLPEGGSVFRNAKEEAKAAALHASRKQNKMEQLFTQIQKQFEAKQATKGQGGKRRRSLPSSRSRNPVEVEKLQSGEELFEAMEAAIDPAAFESVLSERQCSTLHAYRRLQNEVKQADLQAAFNRSLAQQNKEGKFERTVVPLMKVRVGDYNAPINKGQQTTFLTLWRPPDDLVTELVEGKRFRISSVATSAGRNMPGMCPVQLASTRATRYEELPAASLKLQRSYIPRAAASMQWLGRGYTQAAYGELDAVGIVVSLDEPSRQHPGSSQYHAVYLADQDAAVMVIKFWTSPSALNLDDMLKPGSFISVSNLQYRSISSTLSAVALPTATASDYTVFTPNPKAGYLQVALSQLRGAIKDVPKCLELMQRKVQQLKDAPSQPAYPGSTPRNHPYTAGRERVTTPLAGLSRARSGIQSSPPTSVTSQGQPYQLMTVRSCPKNFPKTSQPTRDENLNPRIQVAGSTPSHSHPGTSRVSTNPTPRTPCQSQVSAMSGVDVSPRVLAQHVELERRSQLLSRIPSPPPLSPLPYPAASPALKRGFKIPSPLVRGSQKPDPEKSLRKRLRDELEEQDDKDSEQQCKQQSDIGIDEGENTYKKQKTDSHVDDSNQKEVKSQTDNHSNLDDTIEEYEDRGEDDFGDDLGLSASGLRELEMSWSQSEPLPEPAARDRTLKMNTCQAEEGCPSRSKDSLDEDKDALPTDMSLEKDNHRISGLQDEKHVASGIDKAVEGTVEACKDVVGVHETERDVVPCTKPVQPEQLADHTGVNCDDPTHPTTNNSNLTMANASETTSICKVEDSGALILPPHCETIGENVEANGAGIMENVKQVEDIPDQVSANLNNPESMKETHAAENHRNSEGSASSNQTKDATKEDNSQGSILSQQSRGNDSSQNSTPVDGSQDSSKQDKSSGPSSPKGNKRKCLSLQRKKAVPEEAGAVIEILEDDNPPLLKRSSRLRLQQKKSYKF</sequence>
<feature type="region of interest" description="Disordered" evidence="6">
    <location>
        <begin position="90"/>
        <end position="112"/>
    </location>
</feature>
<feature type="compositionally biased region" description="Polar residues" evidence="6">
    <location>
        <begin position="149"/>
        <end position="169"/>
    </location>
</feature>
<feature type="region of interest" description="Disordered" evidence="6">
    <location>
        <begin position="2078"/>
        <end position="2104"/>
    </location>
</feature>
<name>A5A3F7_STRPU</name>
<dbReference type="SMART" id="SM01341">
    <property type="entry name" value="Tower"/>
    <property type="match status" value="1"/>
</dbReference>
<dbReference type="Gene3D" id="2.40.50.140">
    <property type="entry name" value="Nucleic acid-binding proteins"/>
    <property type="match status" value="3"/>
</dbReference>
<dbReference type="InterPro" id="IPR036315">
    <property type="entry name" value="BRCA2_hlx_sf"/>
</dbReference>
<accession>A5A3F7</accession>
<keyword evidence="1" id="KW-0677">Repeat</keyword>
<feature type="compositionally biased region" description="Low complexity" evidence="6">
    <location>
        <begin position="2610"/>
        <end position="2620"/>
    </location>
</feature>
<gene>
    <name evidence="8" type="primary">brca2</name>
</gene>
<feature type="compositionally biased region" description="Low complexity" evidence="6">
    <location>
        <begin position="3910"/>
        <end position="3928"/>
    </location>
</feature>
<feature type="region of interest" description="Disordered" evidence="6">
    <location>
        <begin position="1123"/>
        <end position="1154"/>
    </location>
</feature>
<feature type="region of interest" description="Disordered" evidence="6">
    <location>
        <begin position="742"/>
        <end position="769"/>
    </location>
</feature>
<feature type="compositionally biased region" description="Pro residues" evidence="6">
    <location>
        <begin position="3534"/>
        <end position="3546"/>
    </location>
</feature>
<feature type="region of interest" description="Disordered" evidence="6">
    <location>
        <begin position="925"/>
        <end position="956"/>
    </location>
</feature>
<feature type="compositionally biased region" description="Polar residues" evidence="6">
    <location>
        <begin position="1543"/>
        <end position="1565"/>
    </location>
</feature>
<evidence type="ECO:0000313" key="8">
    <source>
        <dbReference type="EMBL" id="ABP57025.2"/>
    </source>
</evidence>
<feature type="compositionally biased region" description="Basic and acidic residues" evidence="6">
    <location>
        <begin position="3857"/>
        <end position="3870"/>
    </location>
</feature>
<dbReference type="SMR" id="A5A3F7"/>
<feature type="compositionally biased region" description="Polar residues" evidence="6">
    <location>
        <begin position="2038"/>
        <end position="2050"/>
    </location>
</feature>
<dbReference type="Pfam" id="PF09103">
    <property type="entry name" value="BRCA-2_OB1"/>
    <property type="match status" value="1"/>
</dbReference>
<feature type="compositionally biased region" description="Polar residues" evidence="6">
    <location>
        <begin position="3888"/>
        <end position="3909"/>
    </location>
</feature>
<keyword evidence="5" id="KW-0234">DNA repair</keyword>
<feature type="compositionally biased region" description="Basic and acidic residues" evidence="6">
    <location>
        <begin position="1425"/>
        <end position="1440"/>
    </location>
</feature>
<dbReference type="InterPro" id="IPR002093">
    <property type="entry name" value="BRCA2_repeat"/>
</dbReference>
<feature type="region of interest" description="Disordered" evidence="6">
    <location>
        <begin position="563"/>
        <end position="642"/>
    </location>
</feature>
<feature type="compositionally biased region" description="Acidic residues" evidence="6">
    <location>
        <begin position="3638"/>
        <end position="3653"/>
    </location>
</feature>
<dbReference type="Pfam" id="PF09169">
    <property type="entry name" value="BRCA-2_helical"/>
    <property type="match status" value="1"/>
</dbReference>
<evidence type="ECO:0000256" key="6">
    <source>
        <dbReference type="SAM" id="MobiDB-lite"/>
    </source>
</evidence>
<dbReference type="SUPFAM" id="SSF81878">
    <property type="entry name" value="BRCA2 tower domain"/>
    <property type="match status" value="1"/>
</dbReference>
<evidence type="ECO:0000259" key="7">
    <source>
        <dbReference type="SMART" id="SM01341"/>
    </source>
</evidence>
<proteinExistence type="evidence at transcript level"/>
<reference evidence="8" key="1">
    <citation type="submission" date="2007-10" db="EMBL/GenBank/DDBJ databases">
        <authorList>
            <person name="Tavtigian S.V."/>
            <person name="Babikyan D."/>
            <person name="Monnier S."/>
            <person name="Voegele C."/>
        </authorList>
    </citation>
    <scope>NUCLEOTIDE SEQUENCE</scope>
</reference>
<evidence type="ECO:0000256" key="1">
    <source>
        <dbReference type="ARBA" id="ARBA00022737"/>
    </source>
</evidence>
<feature type="non-terminal residue" evidence="8">
    <location>
        <position position="3978"/>
    </location>
</feature>
<dbReference type="Pfam" id="PF09104">
    <property type="entry name" value="BRCA-2_OB3"/>
    <property type="match status" value="1"/>
</dbReference>
<feature type="compositionally biased region" description="Basic residues" evidence="6">
    <location>
        <begin position="3929"/>
        <end position="3941"/>
    </location>
</feature>
<feature type="compositionally biased region" description="Basic residues" evidence="6">
    <location>
        <begin position="3964"/>
        <end position="3978"/>
    </location>
</feature>
<dbReference type="InterPro" id="IPR015187">
    <property type="entry name" value="BRCA2_OB_1"/>
</dbReference>
<dbReference type="PROSITE" id="PS50138">
    <property type="entry name" value="BRCA2_REPEAT"/>
    <property type="match status" value="16"/>
</dbReference>
<dbReference type="CDD" id="cd04494">
    <property type="entry name" value="BRCA2DBD_OB2"/>
    <property type="match status" value="1"/>
</dbReference>
<feature type="compositionally biased region" description="Polar residues" evidence="6">
    <location>
        <begin position="2642"/>
        <end position="2653"/>
    </location>
</feature>
<feature type="domain" description="Tower" evidence="7">
    <location>
        <begin position="3016"/>
        <end position="3057"/>
    </location>
</feature>